<dbReference type="PROSITE" id="PS01124">
    <property type="entry name" value="HTH_ARAC_FAMILY_2"/>
    <property type="match status" value="1"/>
</dbReference>
<evidence type="ECO:0000256" key="2">
    <source>
        <dbReference type="ARBA" id="ARBA00023125"/>
    </source>
</evidence>
<dbReference type="InterPro" id="IPR054015">
    <property type="entry name" value="ExsA-like_N"/>
</dbReference>
<dbReference type="Gene3D" id="1.10.10.60">
    <property type="entry name" value="Homeodomain-like"/>
    <property type="match status" value="1"/>
</dbReference>
<name>A0ABV3ZEL6_9BACT</name>
<evidence type="ECO:0000313" key="5">
    <source>
        <dbReference type="EMBL" id="MEX6687970.1"/>
    </source>
</evidence>
<gene>
    <name evidence="5" type="ORF">QTN47_10720</name>
</gene>
<evidence type="ECO:0000259" key="4">
    <source>
        <dbReference type="PROSITE" id="PS01124"/>
    </source>
</evidence>
<comment type="caution">
    <text evidence="5">The sequence shown here is derived from an EMBL/GenBank/DDBJ whole genome shotgun (WGS) entry which is preliminary data.</text>
</comment>
<evidence type="ECO:0000256" key="1">
    <source>
        <dbReference type="ARBA" id="ARBA00023015"/>
    </source>
</evidence>
<evidence type="ECO:0000313" key="6">
    <source>
        <dbReference type="Proteomes" id="UP001560573"/>
    </source>
</evidence>
<dbReference type="PANTHER" id="PTHR43280">
    <property type="entry name" value="ARAC-FAMILY TRANSCRIPTIONAL REGULATOR"/>
    <property type="match status" value="1"/>
</dbReference>
<dbReference type="SMART" id="SM00342">
    <property type="entry name" value="HTH_ARAC"/>
    <property type="match status" value="1"/>
</dbReference>
<evidence type="ECO:0000256" key="3">
    <source>
        <dbReference type="ARBA" id="ARBA00023163"/>
    </source>
</evidence>
<keyword evidence="3" id="KW-0804">Transcription</keyword>
<reference evidence="5 6" key="1">
    <citation type="submission" date="2023-07" db="EMBL/GenBank/DDBJ databases">
        <authorList>
            <person name="Lian W.-H."/>
        </authorList>
    </citation>
    <scope>NUCLEOTIDE SEQUENCE [LARGE SCALE GENOMIC DNA]</scope>
    <source>
        <strain evidence="5 6">SYSU DXS3180</strain>
    </source>
</reference>
<keyword evidence="1" id="KW-0805">Transcription regulation</keyword>
<dbReference type="Pfam" id="PF22200">
    <property type="entry name" value="ExsA_N"/>
    <property type="match status" value="1"/>
</dbReference>
<dbReference type="SUPFAM" id="SSF51215">
    <property type="entry name" value="Regulatory protein AraC"/>
    <property type="match status" value="1"/>
</dbReference>
<keyword evidence="2" id="KW-0238">DNA-binding</keyword>
<dbReference type="RefSeq" id="WP_369329377.1">
    <property type="nucleotide sequence ID" value="NZ_JAULBC010000003.1"/>
</dbReference>
<dbReference type="Pfam" id="PF12833">
    <property type="entry name" value="HTH_18"/>
    <property type="match status" value="1"/>
</dbReference>
<dbReference type="InterPro" id="IPR009057">
    <property type="entry name" value="Homeodomain-like_sf"/>
</dbReference>
<accession>A0ABV3ZEL6</accession>
<dbReference type="Proteomes" id="UP001560573">
    <property type="component" value="Unassembled WGS sequence"/>
</dbReference>
<feature type="domain" description="HTH araC/xylS-type" evidence="4">
    <location>
        <begin position="173"/>
        <end position="270"/>
    </location>
</feature>
<organism evidence="5 6">
    <name type="scientific">Danxiaibacter flavus</name>
    <dbReference type="NCBI Taxonomy" id="3049108"/>
    <lineage>
        <taxon>Bacteria</taxon>
        <taxon>Pseudomonadati</taxon>
        <taxon>Bacteroidota</taxon>
        <taxon>Chitinophagia</taxon>
        <taxon>Chitinophagales</taxon>
        <taxon>Chitinophagaceae</taxon>
        <taxon>Danxiaibacter</taxon>
    </lineage>
</organism>
<dbReference type="InterPro" id="IPR018060">
    <property type="entry name" value="HTH_AraC"/>
</dbReference>
<dbReference type="SUPFAM" id="SSF46689">
    <property type="entry name" value="Homeodomain-like"/>
    <property type="match status" value="1"/>
</dbReference>
<dbReference type="InterPro" id="IPR037923">
    <property type="entry name" value="HTH-like"/>
</dbReference>
<dbReference type="EMBL" id="JAULBC010000003">
    <property type="protein sequence ID" value="MEX6687970.1"/>
    <property type="molecule type" value="Genomic_DNA"/>
</dbReference>
<dbReference type="PANTHER" id="PTHR43280:SF2">
    <property type="entry name" value="HTH-TYPE TRANSCRIPTIONAL REGULATOR EXSA"/>
    <property type="match status" value="1"/>
</dbReference>
<proteinExistence type="predicted"/>
<protein>
    <submittedName>
        <fullName evidence="5">AraC family transcriptional regulator</fullName>
    </submittedName>
</protein>
<keyword evidence="6" id="KW-1185">Reference proteome</keyword>
<sequence length="270" mass="31293">MDALTEYKQVSGILYSCYTAFSREGEQFIPEHVFGHLISGSMIIQLQNRTFTFKEGDFAFFRRNHLAKFTKVPPSNGGTFKLLSVIFDQDTLRKFSMDYNYTTDRHEPTEDAIMHIAPDALLQSYVTSILPYLDEPLPAELVSLKVNEALFLLLKKFPALKNTLFDFNDPGKIDLQEFMNKNFKFNVELKRLAYLTGRSLATFKRDFEKIFSTSPSRWLLQKRLQEAYYLIKEQGKKPSDVYLEVGFESIAHFSYSFKKMFGVNPSGVRQ</sequence>